<sequence length="138" mass="14915">MAAKFGTAEWASALVAEINGSSEYRNAAKNWGDGFNGNMIFVFEADDQLSSPLHLFIELAKGSCAGAGFIESDSHENAGFVLRAPFTLWREILERKTMAATAILTGKMKVDGGKMTLLKHTAANRALIHCTASVETEF</sequence>
<dbReference type="Proteomes" id="UP000739538">
    <property type="component" value="Unassembled WGS sequence"/>
</dbReference>
<feature type="domain" description="SCP2" evidence="1">
    <location>
        <begin position="49"/>
        <end position="119"/>
    </location>
</feature>
<dbReference type="InterPro" id="IPR036527">
    <property type="entry name" value="SCP2_sterol-bd_dom_sf"/>
</dbReference>
<evidence type="ECO:0000259" key="1">
    <source>
        <dbReference type="Pfam" id="PF02036"/>
    </source>
</evidence>
<evidence type="ECO:0000313" key="3">
    <source>
        <dbReference type="Proteomes" id="UP000739538"/>
    </source>
</evidence>
<gene>
    <name evidence="2" type="ORF">KDA27_09415</name>
</gene>
<evidence type="ECO:0000313" key="2">
    <source>
        <dbReference type="EMBL" id="MCA9756007.1"/>
    </source>
</evidence>
<dbReference type="Pfam" id="PF02036">
    <property type="entry name" value="SCP2"/>
    <property type="match status" value="1"/>
</dbReference>
<dbReference type="InterPro" id="IPR003033">
    <property type="entry name" value="SCP2_sterol-bd_dom"/>
</dbReference>
<dbReference type="AlphaFoldDB" id="A0A956SCY9"/>
<proteinExistence type="predicted"/>
<reference evidence="2" key="1">
    <citation type="submission" date="2020-04" db="EMBL/GenBank/DDBJ databases">
        <authorList>
            <person name="Zhang T."/>
        </authorList>
    </citation>
    <scope>NUCLEOTIDE SEQUENCE</scope>
    <source>
        <strain evidence="2">HKST-UBA02</strain>
    </source>
</reference>
<organism evidence="2 3">
    <name type="scientific">Eiseniibacteriota bacterium</name>
    <dbReference type="NCBI Taxonomy" id="2212470"/>
    <lineage>
        <taxon>Bacteria</taxon>
        <taxon>Candidatus Eiseniibacteriota</taxon>
    </lineage>
</organism>
<reference evidence="2" key="2">
    <citation type="journal article" date="2021" name="Microbiome">
        <title>Successional dynamics and alternative stable states in a saline activated sludge microbial community over 9 years.</title>
        <authorList>
            <person name="Wang Y."/>
            <person name="Ye J."/>
            <person name="Ju F."/>
            <person name="Liu L."/>
            <person name="Boyd J.A."/>
            <person name="Deng Y."/>
            <person name="Parks D.H."/>
            <person name="Jiang X."/>
            <person name="Yin X."/>
            <person name="Woodcroft B.J."/>
            <person name="Tyson G.W."/>
            <person name="Hugenholtz P."/>
            <person name="Polz M.F."/>
            <person name="Zhang T."/>
        </authorList>
    </citation>
    <scope>NUCLEOTIDE SEQUENCE</scope>
    <source>
        <strain evidence="2">HKST-UBA02</strain>
    </source>
</reference>
<dbReference type="SUPFAM" id="SSF55718">
    <property type="entry name" value="SCP-like"/>
    <property type="match status" value="1"/>
</dbReference>
<dbReference type="EMBL" id="JAGQHS010000039">
    <property type="protein sequence ID" value="MCA9756007.1"/>
    <property type="molecule type" value="Genomic_DNA"/>
</dbReference>
<protein>
    <submittedName>
        <fullName evidence="2">SCP2 sterol-binding domain-containing protein</fullName>
    </submittedName>
</protein>
<comment type="caution">
    <text evidence="2">The sequence shown here is derived from an EMBL/GenBank/DDBJ whole genome shotgun (WGS) entry which is preliminary data.</text>
</comment>
<dbReference type="Gene3D" id="3.30.1050.10">
    <property type="entry name" value="SCP2 sterol-binding domain"/>
    <property type="match status" value="1"/>
</dbReference>
<name>A0A956SCY9_UNCEI</name>
<accession>A0A956SCY9</accession>